<evidence type="ECO:0000256" key="1">
    <source>
        <dbReference type="ARBA" id="ARBA00012073"/>
    </source>
</evidence>
<evidence type="ECO:0000256" key="3">
    <source>
        <dbReference type="ARBA" id="ARBA00022741"/>
    </source>
</evidence>
<evidence type="ECO:0000259" key="9">
    <source>
        <dbReference type="PROSITE" id="PS51545"/>
    </source>
</evidence>
<dbReference type="Pfam" id="PF00454">
    <property type="entry name" value="PI3_PI4_kinase"/>
    <property type="match status" value="1"/>
</dbReference>
<dbReference type="InterPro" id="IPR002420">
    <property type="entry name" value="PI3K-type_C2_dom"/>
</dbReference>
<dbReference type="OrthoDB" id="67688at2759"/>
<dbReference type="Gene3D" id="3.30.1010.10">
    <property type="entry name" value="Phosphatidylinositol 3-kinase Catalytic Subunit, Chain A, domain 4"/>
    <property type="match status" value="1"/>
</dbReference>
<evidence type="ECO:0000256" key="7">
    <source>
        <dbReference type="SAM" id="MobiDB-lite"/>
    </source>
</evidence>
<dbReference type="PROSITE" id="PS00916">
    <property type="entry name" value="PI3_4_KINASE_2"/>
    <property type="match status" value="1"/>
</dbReference>
<evidence type="ECO:0000313" key="11">
    <source>
        <dbReference type="EMBL" id="CRH00512.1"/>
    </source>
</evidence>
<dbReference type="GO" id="GO:0000045">
    <property type="term" value="P:autophagosome assembly"/>
    <property type="evidence" value="ECO:0007669"/>
    <property type="project" value="TreeGrafter"/>
</dbReference>
<reference evidence="11 12" key="1">
    <citation type="submission" date="2015-04" db="EMBL/GenBank/DDBJ databases">
        <authorList>
            <consortium name="Pathogen Informatics"/>
        </authorList>
    </citation>
    <scope>NUCLEOTIDE SEQUENCE [LARGE SCALE GENOMIC DNA]</scope>
    <source>
        <strain evidence="11 12">SGS1</strain>
    </source>
</reference>
<dbReference type="PROSITE" id="PS51545">
    <property type="entry name" value="PIK_HELICAL"/>
    <property type="match status" value="1"/>
</dbReference>
<dbReference type="SUPFAM" id="SSF48371">
    <property type="entry name" value="ARM repeat"/>
    <property type="match status" value="1"/>
</dbReference>
<dbReference type="RefSeq" id="XP_028533515.1">
    <property type="nucleotide sequence ID" value="XM_028677091.1"/>
</dbReference>
<feature type="compositionally biased region" description="Basic and acidic residues" evidence="7">
    <location>
        <begin position="1643"/>
        <end position="1672"/>
    </location>
</feature>
<name>A0A1J1H6G1_PLARL</name>
<dbReference type="PANTHER" id="PTHR10048">
    <property type="entry name" value="PHOSPHATIDYLINOSITOL KINASE"/>
    <property type="match status" value="1"/>
</dbReference>
<dbReference type="VEuPathDB" id="PlasmoDB:PRELSG_1016600"/>
<dbReference type="SMART" id="SM00146">
    <property type="entry name" value="PI3Kc"/>
    <property type="match status" value="1"/>
</dbReference>
<dbReference type="InterPro" id="IPR042236">
    <property type="entry name" value="PI3K_accessory_sf"/>
</dbReference>
<proteinExistence type="inferred from homology"/>
<dbReference type="GO" id="GO:0005777">
    <property type="term" value="C:peroxisome"/>
    <property type="evidence" value="ECO:0007669"/>
    <property type="project" value="TreeGrafter"/>
</dbReference>
<evidence type="ECO:0000256" key="4">
    <source>
        <dbReference type="ARBA" id="ARBA00022777"/>
    </source>
</evidence>
<dbReference type="InterPro" id="IPR036940">
    <property type="entry name" value="PI3/4_kinase_cat_sf"/>
</dbReference>
<dbReference type="SUPFAM" id="SSF49562">
    <property type="entry name" value="C2 domain (Calcium/lipid-binding domain, CaLB)"/>
    <property type="match status" value="1"/>
</dbReference>
<dbReference type="OMA" id="DTCDDNK"/>
<dbReference type="InterPro" id="IPR015433">
    <property type="entry name" value="PI3/4_kinase"/>
</dbReference>
<dbReference type="GeneID" id="39736632"/>
<dbReference type="GO" id="GO:0034272">
    <property type="term" value="C:phosphatidylinositol 3-kinase complex, class III, type II"/>
    <property type="evidence" value="ECO:0007669"/>
    <property type="project" value="TreeGrafter"/>
</dbReference>
<dbReference type="EC" id="2.7.1.137" evidence="1"/>
<keyword evidence="2" id="KW-0808">Transferase</keyword>
<sequence>MNLSKINDANIIDVDYYFILNIGFFICFENEYNNLLNDENSNNDKTKLIRKINNLKKYIYYEKRKKKIKVLAIQENIDQRKYMKIKITNNKNGNEKTTNIKKKSKSSNIKKSNTNNFQITSYLLINNEFFSYPVRLKCINKGKKKKDKKNGKKGGSFIFSKGNTTLNNLNCELSIKIDSNNSVLINEESLNENDNNKGLLNFKQIDSTDKNSISKNNFKNSIEMFEVDNSKVKENHKQKKEKYDQYMNDRVHKYDIFKTLLSKKKKKKISNNVFIINRSIKFPIKYNQLCAKSYIFFIIQDVNNDKITYYSYCSLFSLNGILKQGIQIRKLYHINKKGKIKEHILNALKNKIYYSSDDSLKKKKKKIYNFLKKNCIYYDLIKLYNFENKKKKKKGKGKYLRKINNIDNLKIYKKNKKVKKNTYLKSNNQKILDLHLFSMEKLNTTKKLFKDIQITSVSAKFNDYRNNDSKKETVGGNTNKNSLFNNQISNIDNDGEKKYKGINKYSLKSSSKSFKYNNFYKVLLKCKYIENLISSLKNSLPENYKCNKKTYIKKNSKNKYINNYKSNDNDFKNYKRKYSLCNKRIINGNAVINHLYCKKMISSNDKLIDKNDCSLNNYALINMKKENTKYNKRKLKKNIFLKYKKESYSLKPYHNLYKCNNNNNGLKLCKKIINLYKKWNIIKKKKIAGYIIFNFMNFNKDTIYYNENKNDLSTFHENIFDAIGNNQYEYYKYNSNSTSNYDWFFNSFEFVGKTDNISLLSDKVINKKIDKNCILLNNYSENYNNKEALTSSVKSLENLEKKIIQKDNKGINEKNEENYELKENISNKNYNKHYDNNISNSKSESETNINYSNSHNQEIINYKNCYSNIYMTKENKKDKIGIINEIYNKDNNEKKEKAEKIDNILESNEIFSQNSNDISNLEIKEKKLNDIFQHISKYINRISKNINITNKNRYDDYPFDFLSKEKFEYISMLTPTINEIKTLSTILNIPLIKMNEYEKDCVWKFRFQLLNRKETLGKFLKCVNWENKDEEEEAIILLNKWPKPCLEDCLELFHSYMHHSVIKKYIIDIIKNTKKDQLKLYLFQLVQCLRISNYENIDNLFINTLIHKCIKSKKLSIYLHWLLLSETKDKLKGNLYLYVHKLFINKLMNSDLKKKKEILQILKNQNRFRNQLLYLTKIAKNKSDRIQNKTKKLKHFLFYYRKNYGYINIKDFIKNNIFVADNNIYDFSHLSPSQNKISNSNISCELNLNLEKKKKFPKGNYYKQNYLPAIIKKNTFHEDIHKEYFEDTDKNSSVFCLENNNNSSINKSYETYNQNNTEDKEYFEFNNNKSNISNSIYYLDNELTINYDINEDIYFFQYKKDVNQRLSSDVSNESSNIINYIDDSKNVKIEKNKDNSFFSNFLQFNDNFDFFLSTTYSDEDNNIEILDDSINIVQKQKIKKINAPLILPVDPNIELLSFLPEQSYVVRSSLYPIVIACLVRKKIKLYHEHSHNLIINKQKYLKKNIKNKKNYSLYNSYNSKFIKALYTSFDNAKDFDYFFKNIKYNNNNIFYKKKKIEKIDLKNYGLSSVEPNKKNNFSSNTNEKLKYENSNFNKNNKSTTCKTEDLKEDEVKEKIKKQVEKNEEKYDIDDENESSEDEDSEYCENKEKKKDEEKKGQTNKNNEKEDKTKKNIDKNCIKNRGVKKKKSIKKYNEIYELSIKKYIYKAGDDLRQDHLVIQIIYIIDNIWKRYGLNLKLTLYKVLALSTDDGFIEFVDYAESISSIKKNYKGEIRQYFIDNSSDPNSPLGFDAQKLENFISSCAGYSVITYILGIGDRHLDNLMVSKDGCFFHIDFGYIFGEDPKPFSPPMKLCKEMIEAMGGAHSIGYEQFLKKCCLGYKYLRYHSKLIISLLDSMCESGLKDMKASPELCVLKVQEKFRLDLNDEAAEIYFLSVINASVKTLFPVVVDKLHEWALNWK</sequence>
<dbReference type="InterPro" id="IPR011009">
    <property type="entry name" value="Kinase-like_dom_sf"/>
</dbReference>
<dbReference type="PANTHER" id="PTHR10048:SF7">
    <property type="entry name" value="PHOSPHATIDYLINOSITOL 3-KINASE CATALYTIC SUBUNIT TYPE 3"/>
    <property type="match status" value="1"/>
</dbReference>
<protein>
    <recommendedName>
        <fullName evidence="1">phosphatidylinositol 3-kinase</fullName>
        <ecNumber evidence="1">2.7.1.137</ecNumber>
    </recommendedName>
</protein>
<dbReference type="Gene3D" id="1.25.40.70">
    <property type="entry name" value="Phosphatidylinositol 3-kinase, accessory domain (PIK)"/>
    <property type="match status" value="1"/>
</dbReference>
<dbReference type="SUPFAM" id="SSF56112">
    <property type="entry name" value="Protein kinase-like (PK-like)"/>
    <property type="match status" value="1"/>
</dbReference>
<dbReference type="Gene3D" id="1.10.1070.11">
    <property type="entry name" value="Phosphatidylinositol 3-/4-kinase, catalytic domain"/>
    <property type="match status" value="1"/>
</dbReference>
<gene>
    <name evidence="11" type="primary">PI3K</name>
    <name evidence="11" type="ORF">PRELSG_1016600</name>
</gene>
<dbReference type="GO" id="GO:0048015">
    <property type="term" value="P:phosphatidylinositol-mediated signaling"/>
    <property type="evidence" value="ECO:0007669"/>
    <property type="project" value="TreeGrafter"/>
</dbReference>
<feature type="compositionally biased region" description="Acidic residues" evidence="7">
    <location>
        <begin position="1626"/>
        <end position="1642"/>
    </location>
</feature>
<dbReference type="Pfam" id="PF00613">
    <property type="entry name" value="PI3Ka"/>
    <property type="match status" value="1"/>
</dbReference>
<dbReference type="KEGG" id="prel:PRELSG_1016600"/>
<evidence type="ECO:0000256" key="2">
    <source>
        <dbReference type="ARBA" id="ARBA00022679"/>
    </source>
</evidence>
<dbReference type="GO" id="GO:0005768">
    <property type="term" value="C:endosome"/>
    <property type="evidence" value="ECO:0007669"/>
    <property type="project" value="TreeGrafter"/>
</dbReference>
<keyword evidence="3" id="KW-0547">Nucleotide-binding</keyword>
<evidence type="ECO:0000259" key="8">
    <source>
        <dbReference type="PROSITE" id="PS50290"/>
    </source>
</evidence>
<dbReference type="PROSITE" id="PS51547">
    <property type="entry name" value="C2_PI3K"/>
    <property type="match status" value="1"/>
</dbReference>
<feature type="domain" description="PIK helical" evidence="9">
    <location>
        <begin position="968"/>
        <end position="1146"/>
    </location>
</feature>
<dbReference type="PROSITE" id="PS50290">
    <property type="entry name" value="PI3_4_KINASE_3"/>
    <property type="match status" value="1"/>
</dbReference>
<dbReference type="GO" id="GO:0016303">
    <property type="term" value="F:1-phosphatidylinositol-3-kinase activity"/>
    <property type="evidence" value="ECO:0007669"/>
    <property type="project" value="UniProtKB-EC"/>
</dbReference>
<evidence type="ECO:0000256" key="5">
    <source>
        <dbReference type="ARBA" id="ARBA00022840"/>
    </source>
</evidence>
<dbReference type="EMBL" id="LN835305">
    <property type="protein sequence ID" value="CRH00512.1"/>
    <property type="molecule type" value="Genomic_DNA"/>
</dbReference>
<dbReference type="GO" id="GO:0000407">
    <property type="term" value="C:phagophore assembly site"/>
    <property type="evidence" value="ECO:0007669"/>
    <property type="project" value="TreeGrafter"/>
</dbReference>
<dbReference type="Proteomes" id="UP000220158">
    <property type="component" value="Chromosome 10"/>
</dbReference>
<accession>A0A1J1H6G1</accession>
<dbReference type="InterPro" id="IPR018936">
    <property type="entry name" value="PI3/4_kinase_CS"/>
</dbReference>
<dbReference type="InterPro" id="IPR057756">
    <property type="entry name" value="PI3-kinase_type3/VPS34_cat"/>
</dbReference>
<organism evidence="11 12">
    <name type="scientific">Plasmodium relictum</name>
    <dbReference type="NCBI Taxonomy" id="85471"/>
    <lineage>
        <taxon>Eukaryota</taxon>
        <taxon>Sar</taxon>
        <taxon>Alveolata</taxon>
        <taxon>Apicomplexa</taxon>
        <taxon>Aconoidasida</taxon>
        <taxon>Haemosporida</taxon>
        <taxon>Plasmodiidae</taxon>
        <taxon>Plasmodium</taxon>
        <taxon>Plasmodium (Haemamoeba)</taxon>
    </lineage>
</organism>
<evidence type="ECO:0000256" key="6">
    <source>
        <dbReference type="PROSITE-ProRule" id="PRU00880"/>
    </source>
</evidence>
<dbReference type="FunFam" id="1.10.1070.11:FF:000002">
    <property type="entry name" value="Phosphatidylinositol 3-kinase catalytic subunit type 3"/>
    <property type="match status" value="1"/>
</dbReference>
<dbReference type="InterPro" id="IPR035892">
    <property type="entry name" value="C2_domain_sf"/>
</dbReference>
<dbReference type="GO" id="GO:0006897">
    <property type="term" value="P:endocytosis"/>
    <property type="evidence" value="ECO:0007669"/>
    <property type="project" value="TreeGrafter"/>
</dbReference>
<keyword evidence="4 11" id="KW-0418">Kinase</keyword>
<dbReference type="InterPro" id="IPR001263">
    <property type="entry name" value="PI3K_accessory_dom"/>
</dbReference>
<dbReference type="InterPro" id="IPR000403">
    <property type="entry name" value="PI3/4_kinase_cat_dom"/>
</dbReference>
<feature type="region of interest" description="Disordered" evidence="7">
    <location>
        <begin position="1619"/>
        <end position="1672"/>
    </location>
</feature>
<evidence type="ECO:0000259" key="10">
    <source>
        <dbReference type="PROSITE" id="PS51547"/>
    </source>
</evidence>
<keyword evidence="12" id="KW-1185">Reference proteome</keyword>
<keyword evidence="5" id="KW-0067">ATP-binding</keyword>
<dbReference type="CDD" id="cd00896">
    <property type="entry name" value="PI3Kc_III"/>
    <property type="match status" value="1"/>
</dbReference>
<dbReference type="GO" id="GO:0034271">
    <property type="term" value="C:phosphatidylinositol 3-kinase complex, class III, type I"/>
    <property type="evidence" value="ECO:0007669"/>
    <property type="project" value="TreeGrafter"/>
</dbReference>
<evidence type="ECO:0000313" key="12">
    <source>
        <dbReference type="Proteomes" id="UP000220158"/>
    </source>
</evidence>
<feature type="domain" description="C2 PI3K-type" evidence="10">
    <location>
        <begin position="207"/>
        <end position="374"/>
    </location>
</feature>
<comment type="similarity">
    <text evidence="6">Belongs to the PI3/PI4-kinase family.</text>
</comment>
<dbReference type="SMART" id="SM00145">
    <property type="entry name" value="PI3Ka"/>
    <property type="match status" value="1"/>
</dbReference>
<feature type="domain" description="PI3K/PI4K catalytic" evidence="8">
    <location>
        <begin position="1672"/>
        <end position="1942"/>
    </location>
</feature>
<dbReference type="GO" id="GO:0005524">
    <property type="term" value="F:ATP binding"/>
    <property type="evidence" value="ECO:0007669"/>
    <property type="project" value="UniProtKB-KW"/>
</dbReference>
<dbReference type="InterPro" id="IPR016024">
    <property type="entry name" value="ARM-type_fold"/>
</dbReference>